<comment type="caution">
    <text evidence="1">The sequence shown here is derived from an EMBL/GenBank/DDBJ whole genome shotgun (WGS) entry which is preliminary data.</text>
</comment>
<dbReference type="EMBL" id="CAJVPM010000197">
    <property type="protein sequence ID" value="CAG8438000.1"/>
    <property type="molecule type" value="Genomic_DNA"/>
</dbReference>
<reference evidence="1" key="1">
    <citation type="submission" date="2021-06" db="EMBL/GenBank/DDBJ databases">
        <authorList>
            <person name="Kallberg Y."/>
            <person name="Tangrot J."/>
            <person name="Rosling A."/>
        </authorList>
    </citation>
    <scope>NUCLEOTIDE SEQUENCE</scope>
    <source>
        <strain evidence="1">AU212A</strain>
    </source>
</reference>
<organism evidence="1 2">
    <name type="scientific">Scutellospora calospora</name>
    <dbReference type="NCBI Taxonomy" id="85575"/>
    <lineage>
        <taxon>Eukaryota</taxon>
        <taxon>Fungi</taxon>
        <taxon>Fungi incertae sedis</taxon>
        <taxon>Mucoromycota</taxon>
        <taxon>Glomeromycotina</taxon>
        <taxon>Glomeromycetes</taxon>
        <taxon>Diversisporales</taxon>
        <taxon>Gigasporaceae</taxon>
        <taxon>Scutellospora</taxon>
    </lineage>
</organism>
<protein>
    <submittedName>
        <fullName evidence="1">5987_t:CDS:1</fullName>
    </submittedName>
</protein>
<name>A0ACA9JV48_9GLOM</name>
<proteinExistence type="predicted"/>
<evidence type="ECO:0000313" key="2">
    <source>
        <dbReference type="Proteomes" id="UP000789860"/>
    </source>
</evidence>
<accession>A0ACA9JV48</accession>
<keyword evidence="2" id="KW-1185">Reference proteome</keyword>
<dbReference type="Proteomes" id="UP000789860">
    <property type="component" value="Unassembled WGS sequence"/>
</dbReference>
<gene>
    <name evidence="1" type="ORF">SCALOS_LOCUS410</name>
</gene>
<evidence type="ECO:0000313" key="1">
    <source>
        <dbReference type="EMBL" id="CAG8438000.1"/>
    </source>
</evidence>
<sequence length="634" mass="73362">MSISFVCIHCQKLFPYDKNIENYLEARQRAQDELNNHEKSCSLKGNKSIEDVEIAKQQALSDLKYHQKECGVEGKKKIAIYHSPNSGGNEHAPIDNSLTDDGVYLFDNEGEVYQQTQEIKRKKQELKSQITGLTSEKNSSLENLNATLQSLQDLQGQNQQLLTDKQQLFNAQEELQTKLEKLELVEKDYNLLLLKKREKELLDDGIKLHSLLEHEKEQRQLTSEQKKAKSLQAKCRKLRQQITTLQTDRDQQVQANELLIKNFTELANNNKKLLATYRQDKATHEDIQLQLTNDLNDVEQALDELRARQSDNSLTEPINTSQRSRKKFDYQDVSSFFSLEDGYQSAEDSPISFAPFSSDEESESSAELNDLRNQKQQLTREVQQAEMLKNNTLQSLRDLQEENRKLQDDLATTELQRENMEKAYDLATERLNIALNNLANKEEEITTLNQNYQNSQKENQQLAQFLANEQIQHQQTQFNLARQTSTKNQLIQQRDNICQSLYDLQAENQQFQWNIDDRIAERDSIAKERDDLAKQASGETRKVNLLQNKAASLRTQLRNAQDDLTARQAANLQAQLTIKERNIELLRNKAQYLRNDKRQLEQNLTTAQGTITTLNQQITTLTNEKNTLQTELTT</sequence>